<keyword evidence="20" id="KW-1185">Reference proteome</keyword>
<dbReference type="Gene3D" id="1.10.510.10">
    <property type="entry name" value="Transferase(Phosphotransferase) domain 1"/>
    <property type="match status" value="1"/>
</dbReference>
<keyword evidence="14" id="KW-0675">Receptor</keyword>
<organism evidence="19 20">
    <name type="scientific">Citrullus colocynthis</name>
    <name type="common">colocynth</name>
    <dbReference type="NCBI Taxonomy" id="252529"/>
    <lineage>
        <taxon>Eukaryota</taxon>
        <taxon>Viridiplantae</taxon>
        <taxon>Streptophyta</taxon>
        <taxon>Embryophyta</taxon>
        <taxon>Tracheophyta</taxon>
        <taxon>Spermatophyta</taxon>
        <taxon>Magnoliopsida</taxon>
        <taxon>eudicotyledons</taxon>
        <taxon>Gunneridae</taxon>
        <taxon>Pentapetalae</taxon>
        <taxon>rosids</taxon>
        <taxon>fabids</taxon>
        <taxon>Cucurbitales</taxon>
        <taxon>Cucurbitaceae</taxon>
        <taxon>Benincaseae</taxon>
        <taxon>Citrullus</taxon>
    </lineage>
</organism>
<dbReference type="Pfam" id="PF00069">
    <property type="entry name" value="Pkinase"/>
    <property type="match status" value="1"/>
</dbReference>
<evidence type="ECO:0000256" key="11">
    <source>
        <dbReference type="ARBA" id="ARBA00022840"/>
    </source>
</evidence>
<keyword evidence="13 17" id="KW-0472">Membrane</keyword>
<evidence type="ECO:0000256" key="4">
    <source>
        <dbReference type="ARBA" id="ARBA00022614"/>
    </source>
</evidence>
<comment type="similarity">
    <text evidence="3">Belongs to the protein kinase superfamily. Ser/Thr protein kinase family.</text>
</comment>
<evidence type="ECO:0000256" key="14">
    <source>
        <dbReference type="ARBA" id="ARBA00023170"/>
    </source>
</evidence>
<name>A0ABP0ZA57_9ROSI</name>
<feature type="transmembrane region" description="Helical" evidence="17">
    <location>
        <begin position="12"/>
        <end position="31"/>
    </location>
</feature>
<evidence type="ECO:0000256" key="16">
    <source>
        <dbReference type="PROSITE-ProRule" id="PRU10141"/>
    </source>
</evidence>
<dbReference type="PRINTS" id="PR00019">
    <property type="entry name" value="LEURICHRPT"/>
</dbReference>
<dbReference type="SMART" id="SM00220">
    <property type="entry name" value="S_TKc"/>
    <property type="match status" value="1"/>
</dbReference>
<dbReference type="InterPro" id="IPR032675">
    <property type="entry name" value="LRR_dom_sf"/>
</dbReference>
<evidence type="ECO:0000256" key="3">
    <source>
        <dbReference type="ARBA" id="ARBA00008684"/>
    </source>
</evidence>
<dbReference type="Gene3D" id="3.80.10.10">
    <property type="entry name" value="Ribonuclease Inhibitor"/>
    <property type="match status" value="4"/>
</dbReference>
<dbReference type="Pfam" id="PF00560">
    <property type="entry name" value="LRR_1"/>
    <property type="match status" value="4"/>
</dbReference>
<accession>A0ABP0ZA57</accession>
<dbReference type="PANTHER" id="PTHR27000:SF771">
    <property type="entry name" value="LRR RECEPTOR-LIKE SERINE_THREONINE-PROTEIN KINASE FLS2"/>
    <property type="match status" value="1"/>
</dbReference>
<dbReference type="PROSITE" id="PS00107">
    <property type="entry name" value="PROTEIN_KINASE_ATP"/>
    <property type="match status" value="1"/>
</dbReference>
<evidence type="ECO:0000256" key="8">
    <source>
        <dbReference type="ARBA" id="ARBA00022737"/>
    </source>
</evidence>
<sequence length="1136" mass="125139">MEIKERFISSSPFSLISILLMQILVIGSLIASKACGEANIKTDQAALVAVKAHITNDPFGIITNNWSTTSSVCNWVGIECGRKHNRVTGFNFSFMGLTATFPSQLGTLSFLTYITIKNNSFHGELPIELLNLPRLKVFSIGNNEFSGQIPAWLGRLPRIQRLLLYGNRFSGSIPSSIFNLTSLLTLNLQNNRLSGRIPREVGNLTMLEDLFLDGNQLTDIPAEIGKLGRLKTLNLESNLISGPIPGPIFNLSSLLALDLTRNNFTGGLPDHICETLPALRGLYLSVNHLSGRLPSTLWRCENLRDVGLADNEFTGSIPTNFGNLTWAKQIVLWGNYLSGEIPHEFGYLPNLETLVLQENFLNGTIPSTIFNLTKLSIISLFRNELSGTLPPDLGTNLPNLVMLFLGENKLTGTIPESISNASILSKFDLSQNLFSGFISPALGNCPSLQWLNLMNNNFSTEESPSSKRNIFNFLANLTTLVRLELSYNPLNIFFPTSIANFSASVQYLSMADIGIKGHIPKDVGYLRTLTVLILDDNEITGTIPPSIGKLKQLQGLYLSNNYLEGNIPIELCQLENLFELFLDNNSLSGALPACFDNLSYLKTLSLGFNNFNSALPSSLSKLSNILSLNLSSNLLTGSLPIDIGNLKLVLDLDLSKNQLSGQIPSGIGELTNLIGLSLSNNELEGSIPNSFGNLVSLKVLDLSNNNLTGVIPKSLEKLSLLEHFNVSFNQLEGEIPDGGPFSNLSSQSFMSNPGLCGDSSRFQVQPCTINSSQGSKKKTNKLVIILVPTLLVTFLLVLVLLFLTFRGRMKKEKALKDASLPYQPTWRRTTYQELSQATEGFSEKNLIGQGNFGSVYKATLSDGTIAAVKVFNLLSENAHKSFEIECEILCSVRHRNLVKVITSCSNMDFKALVLEFMPKGSLEMWLNHHDYHCSLSMVERLNVMIDVALALEYLHYGFGEPIVHCDLKPRNILLDEDMVAHLTDFGISKLLGGGDSITQTMTLATVGYMAPELGLDGIVSRRGDIYSYGILIMETFTRKKPTDQMFCGGEMSLREWVAKSYPHSITDVFADSGLLIKNDESLNYKNEIECLSSLISLALSCTVESPERRPSAKHVLDSLNNIKTTFMKYEHIIPIS</sequence>
<dbReference type="InterPro" id="IPR001611">
    <property type="entry name" value="Leu-rich_rpt"/>
</dbReference>
<dbReference type="InterPro" id="IPR013210">
    <property type="entry name" value="LRR_N_plant-typ"/>
</dbReference>
<dbReference type="Pfam" id="PF13855">
    <property type="entry name" value="LRR_8"/>
    <property type="match status" value="3"/>
</dbReference>
<dbReference type="SUPFAM" id="SSF52047">
    <property type="entry name" value="RNI-like"/>
    <property type="match status" value="1"/>
</dbReference>
<keyword evidence="15" id="KW-0325">Glycoprotein</keyword>
<keyword evidence="7" id="KW-0732">Signal</keyword>
<evidence type="ECO:0000256" key="7">
    <source>
        <dbReference type="ARBA" id="ARBA00022729"/>
    </source>
</evidence>
<dbReference type="InterPro" id="IPR003591">
    <property type="entry name" value="Leu-rich_rpt_typical-subtyp"/>
</dbReference>
<keyword evidence="11 16" id="KW-0067">ATP-binding</keyword>
<evidence type="ECO:0000313" key="19">
    <source>
        <dbReference type="EMBL" id="CAK9327517.1"/>
    </source>
</evidence>
<evidence type="ECO:0000313" key="20">
    <source>
        <dbReference type="Proteomes" id="UP001642487"/>
    </source>
</evidence>
<evidence type="ECO:0000259" key="18">
    <source>
        <dbReference type="PROSITE" id="PS50011"/>
    </source>
</evidence>
<evidence type="ECO:0000256" key="1">
    <source>
        <dbReference type="ARBA" id="ARBA00004162"/>
    </source>
</evidence>
<reference evidence="19 20" key="1">
    <citation type="submission" date="2024-03" db="EMBL/GenBank/DDBJ databases">
        <authorList>
            <person name="Gkanogiannis A."/>
            <person name="Becerra Lopez-Lavalle L."/>
        </authorList>
    </citation>
    <scope>NUCLEOTIDE SEQUENCE [LARGE SCALE GENOMIC DNA]</scope>
</reference>
<evidence type="ECO:0000256" key="5">
    <source>
        <dbReference type="ARBA" id="ARBA00022679"/>
    </source>
</evidence>
<dbReference type="Proteomes" id="UP001642487">
    <property type="component" value="Chromosome 8"/>
</dbReference>
<dbReference type="PROSITE" id="PS50011">
    <property type="entry name" value="PROTEIN_KINASE_DOM"/>
    <property type="match status" value="1"/>
</dbReference>
<dbReference type="InterPro" id="IPR008271">
    <property type="entry name" value="Ser/Thr_kinase_AS"/>
</dbReference>
<dbReference type="InterPro" id="IPR055414">
    <property type="entry name" value="LRR_R13L4/SHOC2-like"/>
</dbReference>
<evidence type="ECO:0000256" key="13">
    <source>
        <dbReference type="ARBA" id="ARBA00023136"/>
    </source>
</evidence>
<dbReference type="InterPro" id="IPR011009">
    <property type="entry name" value="Kinase-like_dom_sf"/>
</dbReference>
<evidence type="ECO:0000256" key="15">
    <source>
        <dbReference type="ARBA" id="ARBA00023180"/>
    </source>
</evidence>
<dbReference type="InterPro" id="IPR000719">
    <property type="entry name" value="Prot_kinase_dom"/>
</dbReference>
<protein>
    <recommendedName>
        <fullName evidence="18">Protein kinase domain-containing protein</fullName>
    </recommendedName>
</protein>
<feature type="domain" description="Protein kinase" evidence="18">
    <location>
        <begin position="841"/>
        <end position="1127"/>
    </location>
</feature>
<dbReference type="SUPFAM" id="SSF56112">
    <property type="entry name" value="Protein kinase-like (PK-like)"/>
    <property type="match status" value="1"/>
</dbReference>
<dbReference type="Pfam" id="PF23598">
    <property type="entry name" value="LRR_14"/>
    <property type="match status" value="1"/>
</dbReference>
<dbReference type="InterPro" id="IPR017441">
    <property type="entry name" value="Protein_kinase_ATP_BS"/>
</dbReference>
<keyword evidence="8" id="KW-0677">Repeat</keyword>
<dbReference type="SMART" id="SM00365">
    <property type="entry name" value="LRR_SD22"/>
    <property type="match status" value="4"/>
</dbReference>
<dbReference type="Pfam" id="PF08263">
    <property type="entry name" value="LRRNT_2"/>
    <property type="match status" value="1"/>
</dbReference>
<evidence type="ECO:0000256" key="10">
    <source>
        <dbReference type="ARBA" id="ARBA00022777"/>
    </source>
</evidence>
<evidence type="ECO:0000256" key="9">
    <source>
        <dbReference type="ARBA" id="ARBA00022741"/>
    </source>
</evidence>
<dbReference type="PANTHER" id="PTHR27000">
    <property type="entry name" value="LEUCINE-RICH REPEAT RECEPTOR-LIKE PROTEIN KINASE FAMILY PROTEIN-RELATED"/>
    <property type="match status" value="1"/>
</dbReference>
<dbReference type="PROSITE" id="PS00108">
    <property type="entry name" value="PROTEIN_KINASE_ST"/>
    <property type="match status" value="1"/>
</dbReference>
<evidence type="ECO:0000256" key="12">
    <source>
        <dbReference type="ARBA" id="ARBA00022989"/>
    </source>
</evidence>
<dbReference type="Gene3D" id="3.30.200.20">
    <property type="entry name" value="Phosphorylase Kinase, domain 1"/>
    <property type="match status" value="1"/>
</dbReference>
<evidence type="ECO:0000256" key="17">
    <source>
        <dbReference type="SAM" id="Phobius"/>
    </source>
</evidence>
<gene>
    <name evidence="19" type="ORF">CITCOLO1_LOCUS19898</name>
</gene>
<keyword evidence="12 17" id="KW-1133">Transmembrane helix</keyword>
<evidence type="ECO:0000256" key="6">
    <source>
        <dbReference type="ARBA" id="ARBA00022692"/>
    </source>
</evidence>
<keyword evidence="5" id="KW-0808">Transferase</keyword>
<feature type="binding site" evidence="16">
    <location>
        <position position="869"/>
    </location>
    <ligand>
        <name>ATP</name>
        <dbReference type="ChEBI" id="CHEBI:30616"/>
    </ligand>
</feature>
<keyword evidence="4" id="KW-0433">Leucine-rich repeat</keyword>
<dbReference type="EMBL" id="OZ021742">
    <property type="protein sequence ID" value="CAK9327517.1"/>
    <property type="molecule type" value="Genomic_DNA"/>
</dbReference>
<keyword evidence="10" id="KW-0418">Kinase</keyword>
<proteinExistence type="inferred from homology"/>
<dbReference type="SMART" id="SM00369">
    <property type="entry name" value="LRR_TYP"/>
    <property type="match status" value="14"/>
</dbReference>
<feature type="transmembrane region" description="Helical" evidence="17">
    <location>
        <begin position="782"/>
        <end position="803"/>
    </location>
</feature>
<dbReference type="PROSITE" id="PS51450">
    <property type="entry name" value="LRR"/>
    <property type="match status" value="2"/>
</dbReference>
<keyword evidence="9 16" id="KW-0547">Nucleotide-binding</keyword>
<evidence type="ECO:0000256" key="2">
    <source>
        <dbReference type="ARBA" id="ARBA00004479"/>
    </source>
</evidence>
<comment type="subcellular location">
    <subcellularLocation>
        <location evidence="1">Cell membrane</location>
        <topology evidence="1">Single-pass membrane protein</topology>
    </subcellularLocation>
    <subcellularLocation>
        <location evidence="2">Membrane</location>
        <topology evidence="2">Single-pass type I membrane protein</topology>
    </subcellularLocation>
</comment>
<keyword evidence="6 17" id="KW-0812">Transmembrane</keyword>
<dbReference type="SUPFAM" id="SSF52058">
    <property type="entry name" value="L domain-like"/>
    <property type="match status" value="2"/>
</dbReference>